<dbReference type="Pfam" id="PF02924">
    <property type="entry name" value="HDPD"/>
    <property type="match status" value="1"/>
</dbReference>
<evidence type="ECO:0000313" key="1">
    <source>
        <dbReference type="EMBL" id="AMR79280.1"/>
    </source>
</evidence>
<keyword evidence="2" id="KW-1185">Reference proteome</keyword>
<reference evidence="1 2" key="1">
    <citation type="submission" date="2016-03" db="EMBL/GenBank/DDBJ databases">
        <title>Complete genome sequence of a novel chlorpyrifos degrading bacterium, Cupriavidus nantongensis sp. X1.</title>
        <authorList>
            <person name="Fang L."/>
        </authorList>
    </citation>
    <scope>NUCLEOTIDE SEQUENCE [LARGE SCALE GENOMIC DNA]</scope>
    <source>
        <strain evidence="1 2">X1</strain>
    </source>
</reference>
<dbReference type="AlphaFoldDB" id="A0A142JMG8"/>
<dbReference type="RefSeq" id="WP_062801145.1">
    <property type="nucleotide sequence ID" value="NZ_CP014844.1"/>
</dbReference>
<dbReference type="STRING" id="1796606.A2G96_16900"/>
<dbReference type="Proteomes" id="UP000075238">
    <property type="component" value="Chromosome 1"/>
</dbReference>
<sequence>MQILQEGNHTAEFLLSEGPGQISREQGVLAPTAAALPSGQVLAKNADGKFEPFEEADVATQPAEAVLYGAVPASAVDQPISYIARLAEVAQARLTGYTIAAKAGLASKNIIVR</sequence>
<evidence type="ECO:0000313" key="2">
    <source>
        <dbReference type="Proteomes" id="UP000075238"/>
    </source>
</evidence>
<name>A0A142JMG8_9BURK</name>
<accession>A0A142JMG8</accession>
<organism evidence="1 2">
    <name type="scientific">Cupriavidus nantongensis</name>
    <dbReference type="NCBI Taxonomy" id="1796606"/>
    <lineage>
        <taxon>Bacteria</taxon>
        <taxon>Pseudomonadati</taxon>
        <taxon>Pseudomonadota</taxon>
        <taxon>Betaproteobacteria</taxon>
        <taxon>Burkholderiales</taxon>
        <taxon>Burkholderiaceae</taxon>
        <taxon>Cupriavidus</taxon>
    </lineage>
</organism>
<dbReference type="KEGG" id="cnan:A2G96_16900"/>
<evidence type="ECO:0008006" key="3">
    <source>
        <dbReference type="Google" id="ProtNLM"/>
    </source>
</evidence>
<proteinExistence type="predicted"/>
<dbReference type="OrthoDB" id="9099687at2"/>
<gene>
    <name evidence="1" type="ORF">A2G96_16900</name>
</gene>
<dbReference type="EMBL" id="CP014844">
    <property type="protein sequence ID" value="AMR79280.1"/>
    <property type="molecule type" value="Genomic_DNA"/>
</dbReference>
<dbReference type="InterPro" id="IPR004195">
    <property type="entry name" value="Head_decoration_D"/>
</dbReference>
<protein>
    <recommendedName>
        <fullName evidence="3">Head decoration protein</fullName>
    </recommendedName>
</protein>